<dbReference type="GO" id="GO:0032259">
    <property type="term" value="P:methylation"/>
    <property type="evidence" value="ECO:0007669"/>
    <property type="project" value="UniProtKB-KW"/>
</dbReference>
<feature type="domain" description="Methyltransferase" evidence="4">
    <location>
        <begin position="81"/>
        <end position="167"/>
    </location>
</feature>
<dbReference type="GO" id="GO:0008168">
    <property type="term" value="F:methyltransferase activity"/>
    <property type="evidence" value="ECO:0007669"/>
    <property type="project" value="UniProtKB-KW"/>
</dbReference>
<dbReference type="Proteomes" id="UP000294225">
    <property type="component" value="Unassembled WGS sequence"/>
</dbReference>
<keyword evidence="2 6" id="KW-0808">Transferase</keyword>
<keyword evidence="7" id="KW-1185">Reference proteome</keyword>
<dbReference type="Pfam" id="PF13649">
    <property type="entry name" value="Methyltransf_25"/>
    <property type="match status" value="1"/>
</dbReference>
<evidence type="ECO:0000259" key="4">
    <source>
        <dbReference type="Pfam" id="PF13649"/>
    </source>
</evidence>
<keyword evidence="1 6" id="KW-0489">Methyltransferase</keyword>
<dbReference type="SUPFAM" id="SSF53335">
    <property type="entry name" value="S-adenosyl-L-methionine-dependent methyltransferases"/>
    <property type="match status" value="1"/>
</dbReference>
<evidence type="ECO:0000313" key="5">
    <source>
        <dbReference type="EMBL" id="TCC23000.1"/>
    </source>
</evidence>
<accession>A0A4R0IAR0</accession>
<evidence type="ECO:0000256" key="1">
    <source>
        <dbReference type="ARBA" id="ARBA00022603"/>
    </source>
</evidence>
<dbReference type="EMBL" id="SJJY01000004">
    <property type="protein sequence ID" value="TCC23000.1"/>
    <property type="molecule type" value="Genomic_DNA"/>
</dbReference>
<gene>
    <name evidence="5" type="ORF">E0H58_21795</name>
    <name evidence="6" type="ORF">E0H92_39870</name>
</gene>
<evidence type="ECO:0000256" key="3">
    <source>
        <dbReference type="ARBA" id="ARBA00022691"/>
    </source>
</evidence>
<keyword evidence="3" id="KW-0949">S-adenosyl-L-methionine</keyword>
<evidence type="ECO:0000256" key="2">
    <source>
        <dbReference type="ARBA" id="ARBA00022679"/>
    </source>
</evidence>
<dbReference type="InterPro" id="IPR041698">
    <property type="entry name" value="Methyltransf_25"/>
</dbReference>
<evidence type="ECO:0000313" key="7">
    <source>
        <dbReference type="Proteomes" id="UP000292385"/>
    </source>
</evidence>
<dbReference type="Gene3D" id="3.40.50.150">
    <property type="entry name" value="Vaccinia Virus protein VP39"/>
    <property type="match status" value="1"/>
</dbReference>
<dbReference type="Proteomes" id="UP000292385">
    <property type="component" value="Unassembled WGS sequence"/>
</dbReference>
<dbReference type="InterPro" id="IPR029063">
    <property type="entry name" value="SAM-dependent_MTases_sf"/>
</dbReference>
<dbReference type="PANTHER" id="PTHR43464:SF19">
    <property type="entry name" value="UBIQUINONE BIOSYNTHESIS O-METHYLTRANSFERASE, MITOCHONDRIAL"/>
    <property type="match status" value="1"/>
</dbReference>
<dbReference type="AlphaFoldDB" id="A0A4R0IAR0"/>
<reference evidence="7 8" key="1">
    <citation type="submission" date="2019-02" db="EMBL/GenBank/DDBJ databases">
        <title>Kribbella capetownensis sp. nov. and Kribbella speibonae sp. nov., isolated from soil.</title>
        <authorList>
            <person name="Curtis S.M."/>
            <person name="Norton I."/>
            <person name="Everest G.J."/>
            <person name="Meyers P.R."/>
        </authorList>
    </citation>
    <scope>NUCLEOTIDE SEQUENCE [LARGE SCALE GENOMIC DNA]</scope>
    <source>
        <strain evidence="5 7">SK5</strain>
        <strain evidence="6 8">YM55</strain>
    </source>
</reference>
<dbReference type="CDD" id="cd02440">
    <property type="entry name" value="AdoMet_MTases"/>
    <property type="match status" value="1"/>
</dbReference>
<protein>
    <submittedName>
        <fullName evidence="6">Class I SAM-dependent methyltransferase</fullName>
    </submittedName>
</protein>
<dbReference type="EMBL" id="SJKC01000008">
    <property type="protein sequence ID" value="TCC30131.1"/>
    <property type="molecule type" value="Genomic_DNA"/>
</dbReference>
<proteinExistence type="predicted"/>
<evidence type="ECO:0000313" key="8">
    <source>
        <dbReference type="Proteomes" id="UP000294225"/>
    </source>
</evidence>
<name>A0A4R0IAR0_9ACTN</name>
<organism evidence="6 8">
    <name type="scientific">Kribbella speibonae</name>
    <dbReference type="NCBI Taxonomy" id="1572660"/>
    <lineage>
        <taxon>Bacteria</taxon>
        <taxon>Bacillati</taxon>
        <taxon>Actinomycetota</taxon>
        <taxon>Actinomycetes</taxon>
        <taxon>Propionibacteriales</taxon>
        <taxon>Kribbellaceae</taxon>
        <taxon>Kribbella</taxon>
    </lineage>
</organism>
<sequence length="260" mass="28852">MRQQLDRYDAHVPEPRYFRWVPKEWRRITLGRSVRRMRVGQGGTGPGPHTPDGSAVELYEVTQARGEDELIHAAIEPHSSILELGCGTGRITRPLLALGHDVVAVDESAEMIARVTGTETIRATIGDLRLGRTFDVVLMMSFLINVADDAERLRLLRTCAEHVRPGGSVLLQQEVPGTRHAPAVMEREHSKMVISDVEDLPDGAQAATLTHTINGRTWSQHIITKNLSEHALSTQLTEAGLHRTGYLTPDKMWLRAQPTG</sequence>
<dbReference type="PANTHER" id="PTHR43464">
    <property type="entry name" value="METHYLTRANSFERASE"/>
    <property type="match status" value="1"/>
</dbReference>
<evidence type="ECO:0000313" key="6">
    <source>
        <dbReference type="EMBL" id="TCC30131.1"/>
    </source>
</evidence>
<comment type="caution">
    <text evidence="6">The sequence shown here is derived from an EMBL/GenBank/DDBJ whole genome shotgun (WGS) entry which is preliminary data.</text>
</comment>